<evidence type="ECO:0000313" key="4">
    <source>
        <dbReference type="EMBL" id="KAJ6646049.1"/>
    </source>
</evidence>
<dbReference type="AlphaFoldDB" id="A0A9Q0N9B8"/>
<feature type="repeat" description="ANK" evidence="3">
    <location>
        <begin position="144"/>
        <end position="176"/>
    </location>
</feature>
<dbReference type="GO" id="GO:0005737">
    <property type="term" value="C:cytoplasm"/>
    <property type="evidence" value="ECO:0007669"/>
    <property type="project" value="TreeGrafter"/>
</dbReference>
<dbReference type="PANTHER" id="PTHR24198:SF165">
    <property type="entry name" value="ANKYRIN REPEAT-CONTAINING PROTEIN-RELATED"/>
    <property type="match status" value="1"/>
</dbReference>
<dbReference type="PROSITE" id="PS50297">
    <property type="entry name" value="ANK_REP_REGION"/>
    <property type="match status" value="1"/>
</dbReference>
<sequence>MDNNNNVVGAFELLQGFIQKGDASSLKKELLKSTSDVEYRDDNGNTLLLIAAYLGKSDCVDILLEIGQANFEAINVFGQNALTLASYVGCIDCIKMLLTKWSYKNYTESTLLPPLCVAAMRGHLEIVDLFCQLTPSPNDIKSVHGVTPMDLAKKNGHIEVVQRLLEAAKPMERSGKEKEKCFTTRYKPYSKK</sequence>
<dbReference type="InterPro" id="IPR036770">
    <property type="entry name" value="Ankyrin_rpt-contain_sf"/>
</dbReference>
<name>A0A9Q0N9B8_9DIPT</name>
<dbReference type="PROSITE" id="PS50088">
    <property type="entry name" value="ANK_REPEAT"/>
    <property type="match status" value="1"/>
</dbReference>
<evidence type="ECO:0000256" key="3">
    <source>
        <dbReference type="PROSITE-ProRule" id="PRU00023"/>
    </source>
</evidence>
<proteinExistence type="predicted"/>
<dbReference type="SMART" id="SM00248">
    <property type="entry name" value="ANK"/>
    <property type="match status" value="4"/>
</dbReference>
<gene>
    <name evidence="4" type="primary">plu</name>
    <name evidence="4" type="ORF">Bhyg_01258</name>
</gene>
<evidence type="ECO:0000256" key="1">
    <source>
        <dbReference type="ARBA" id="ARBA00022737"/>
    </source>
</evidence>
<protein>
    <submittedName>
        <fullName evidence="4">DNA replication inhibitor plutonium</fullName>
    </submittedName>
</protein>
<evidence type="ECO:0000256" key="2">
    <source>
        <dbReference type="ARBA" id="ARBA00023043"/>
    </source>
</evidence>
<dbReference type="Proteomes" id="UP001151699">
    <property type="component" value="Chromosome A"/>
</dbReference>
<reference evidence="4" key="1">
    <citation type="submission" date="2022-07" db="EMBL/GenBank/DDBJ databases">
        <authorList>
            <person name="Trinca V."/>
            <person name="Uliana J.V.C."/>
            <person name="Torres T.T."/>
            <person name="Ward R.J."/>
            <person name="Monesi N."/>
        </authorList>
    </citation>
    <scope>NUCLEOTIDE SEQUENCE</scope>
    <source>
        <strain evidence="4">HSMRA1968</strain>
        <tissue evidence="4">Whole embryos</tissue>
    </source>
</reference>
<dbReference type="EMBL" id="WJQU01000001">
    <property type="protein sequence ID" value="KAJ6646049.1"/>
    <property type="molecule type" value="Genomic_DNA"/>
</dbReference>
<dbReference type="InterPro" id="IPR002110">
    <property type="entry name" value="Ankyrin_rpt"/>
</dbReference>
<organism evidence="4 5">
    <name type="scientific">Pseudolycoriella hygida</name>
    <dbReference type="NCBI Taxonomy" id="35572"/>
    <lineage>
        <taxon>Eukaryota</taxon>
        <taxon>Metazoa</taxon>
        <taxon>Ecdysozoa</taxon>
        <taxon>Arthropoda</taxon>
        <taxon>Hexapoda</taxon>
        <taxon>Insecta</taxon>
        <taxon>Pterygota</taxon>
        <taxon>Neoptera</taxon>
        <taxon>Endopterygota</taxon>
        <taxon>Diptera</taxon>
        <taxon>Nematocera</taxon>
        <taxon>Sciaroidea</taxon>
        <taxon>Sciaridae</taxon>
        <taxon>Pseudolycoriella</taxon>
    </lineage>
</organism>
<dbReference type="PANTHER" id="PTHR24198">
    <property type="entry name" value="ANKYRIN REPEAT AND PROTEIN KINASE DOMAIN-CONTAINING PROTEIN"/>
    <property type="match status" value="1"/>
</dbReference>
<keyword evidence="1" id="KW-0677">Repeat</keyword>
<dbReference type="Pfam" id="PF12796">
    <property type="entry name" value="Ank_2"/>
    <property type="match status" value="2"/>
</dbReference>
<keyword evidence="5" id="KW-1185">Reference proteome</keyword>
<accession>A0A9Q0N9B8</accession>
<comment type="caution">
    <text evidence="4">The sequence shown here is derived from an EMBL/GenBank/DDBJ whole genome shotgun (WGS) entry which is preliminary data.</text>
</comment>
<keyword evidence="2 3" id="KW-0040">ANK repeat</keyword>
<dbReference type="Gene3D" id="1.25.40.20">
    <property type="entry name" value="Ankyrin repeat-containing domain"/>
    <property type="match status" value="1"/>
</dbReference>
<dbReference type="OrthoDB" id="439236at2759"/>
<evidence type="ECO:0000313" key="5">
    <source>
        <dbReference type="Proteomes" id="UP001151699"/>
    </source>
</evidence>
<dbReference type="SUPFAM" id="SSF48403">
    <property type="entry name" value="Ankyrin repeat"/>
    <property type="match status" value="1"/>
</dbReference>